<dbReference type="GO" id="GO:0016020">
    <property type="term" value="C:membrane"/>
    <property type="evidence" value="ECO:0007669"/>
    <property type="project" value="UniProtKB-SubCell"/>
</dbReference>
<dbReference type="OrthoDB" id="8118055at2759"/>
<dbReference type="GeneID" id="18259444"/>
<keyword evidence="9" id="KW-1015">Disulfide bond</keyword>
<sequence>MNVRDPFNIRNNTFSQTPAISSWKPRRNSRLSAADRAPVSALHHVLRAAATATQNAAADVVHSAQQALSPDAVAQKKLADEEKGTRKQNHHAITSAEEPTHQHSQPYTSNIAKHKDQPSLTGDNMSFSIPRNMPSFSSPQREFEDRYWVAKSASRQRNTASGVLGGVQNLLSSHSSSSTLPMYKDKPYAYPPSSGGRWRPAYRRKRTSLLLLLILGLLLWWMGIFSSQEDGGVVSITNRWNWLAQEGSNGKRDKKVDWLRRRERVVEAMELSWAAYERYAWGYDEFHPISKTGKQMAPKGLGWIIIDSLDTLMLMNMTKQLTHAREWLAKSHTWDQDQDVNVFETTIRMLGGLLSAHYLSTTYPEMAPLADDDPGAPGEDLYLEKAKDLADRLMAGFSSKSGIPYASVNLGKMEGIPSHADMGASSTAETTTLQLEFKYLAKLTGEKEFWDKVEKVMQVVDDNGAKDGLVPIYIFPTTGKFHTQNIRLGSRGDSYYEYLIKQYLQTNKQEKVYLDMWQEALQGVRKHLVTYTRPSRFTIIGERPSGLTGDLSPKMDHLVCFMPGTIALAATGGLPLKEARKLPTWTQQNEADIQLARELMLTCWGMYKYMATGLAAEITYFNIDNPPLPESAPHNPPEDLDPSPDAEWRKDFSVKQYDSHNLQRPETVESLFYMWRITGDVKYREWGWEIFKSFINYTAVEDSGGFTSLSNANVIPPTMRDNMESFWLAETLNPLICQSNLAESPKPNAWAECLQHIAGIQGPIKPQDRRPERNLDSRDSFNRCIFPIYAASTFISQPIDDETMPTSNNVEMANMNQGRETGTSPAPSRSSNNKKKKDSWPGSTSTSIRHDSATSGVVLGTSYPIYDPDNTSQSYQHFRRQSYRQSYQFKSVQEKESPFRRWLDSFRRDPGRRIAPPDFVAHAATDEEDEYCDAEDSGERRRRYYFDLHAANVNTANTLLSRELKGRHMQMIAIGGSIGTGLFVASGKSLSTGGPASLLIAYGFVGVMLYCTIQALGELAVTFPVAGSFSAYSTRFLDPAWGFAMGWNYALQWLTVLPLEIIAASITVGYWNSDIPRSVFITIFLLAILIINLFGVKIYGEAEFTFALVKITAVIGFILLGIVINIGGTPTSGYIGGTYWRDPGAFHNGFKGLCAVFVTAAFAFTGTELVGLAAAEAVNPRKSLPTAIKQVFWRITLFYVVSLTLIGLLVPYNHPRLLHSSNPLSSGSGDNSYSSASPFVIAIESAGITVLPAVMNSVILVAVLSVGNSAVFGSSRTLAALADQGQAPRILGYVDRRGRPLVAIFVAGAVGLLGYLAAGLPPRQADVLDWLLAVSALSSIFTWGSICLAHIRFRKAWAYHKKKLSDLAFVSQVGVIGSWVGLLLNVLVLVAQFWIAAWPITSDGTVVKKPGQAVLSTADKGIMQAATAGVGEQAGMSASEVVQNFFLQYLCAPIVGAFYLGYKLWYRTSIVKIEDIDIETGRRDFKLPILIAHERAERRAWPTWKKVYKFLC</sequence>
<dbReference type="EC" id="3.2.1.-" evidence="10"/>
<dbReference type="PROSITE" id="PS00218">
    <property type="entry name" value="AMINO_ACID_PERMEASE_1"/>
    <property type="match status" value="1"/>
</dbReference>
<evidence type="ECO:0000256" key="4">
    <source>
        <dbReference type="ARBA" id="ARBA00022692"/>
    </source>
</evidence>
<feature type="transmembrane region" description="Helical" evidence="12">
    <location>
        <begin position="1191"/>
        <end position="1212"/>
    </location>
</feature>
<evidence type="ECO:0000256" key="6">
    <source>
        <dbReference type="ARBA" id="ARBA00022989"/>
    </source>
</evidence>
<evidence type="ECO:0000313" key="14">
    <source>
        <dbReference type="EMBL" id="EGS18796.1"/>
    </source>
</evidence>
<dbReference type="PANTHER" id="PTHR43341:SF1">
    <property type="entry name" value="GENERAL AMINO-ACID PERMEASE GAP1"/>
    <property type="match status" value="1"/>
</dbReference>
<dbReference type="SUPFAM" id="SSF48225">
    <property type="entry name" value="Seven-hairpin glycosidases"/>
    <property type="match status" value="1"/>
</dbReference>
<keyword evidence="10" id="KW-0326">Glycosidase</keyword>
<feature type="active site" evidence="8">
    <location>
        <position position="493"/>
    </location>
</feature>
<dbReference type="PANTHER" id="PTHR43341">
    <property type="entry name" value="AMINO ACID PERMEASE"/>
    <property type="match status" value="1"/>
</dbReference>
<feature type="transmembrane region" description="Helical" evidence="12">
    <location>
        <begin position="1330"/>
        <end position="1353"/>
    </location>
</feature>
<feature type="domain" description="Amino acid permease/ SLC12A" evidence="13">
    <location>
        <begin position="968"/>
        <end position="1472"/>
    </location>
</feature>
<feature type="active site" evidence="8">
    <location>
        <position position="666"/>
    </location>
</feature>
<evidence type="ECO:0000256" key="9">
    <source>
        <dbReference type="PIRSR" id="PIRSR601382-3"/>
    </source>
</evidence>
<keyword evidence="7 12" id="KW-0472">Membrane</keyword>
<keyword evidence="6 12" id="KW-1133">Transmembrane helix</keyword>
<dbReference type="eggNOG" id="KOG2431">
    <property type="taxonomic scope" value="Eukaryota"/>
</dbReference>
<feature type="transmembrane region" description="Helical" evidence="12">
    <location>
        <begin position="207"/>
        <end position="225"/>
    </location>
</feature>
<dbReference type="GO" id="GO:0005509">
    <property type="term" value="F:calcium ion binding"/>
    <property type="evidence" value="ECO:0007669"/>
    <property type="project" value="InterPro"/>
</dbReference>
<dbReference type="GO" id="GO:0004571">
    <property type="term" value="F:mannosyl-oligosaccharide 1,2-alpha-mannosidase activity"/>
    <property type="evidence" value="ECO:0007669"/>
    <property type="project" value="InterPro"/>
</dbReference>
<feature type="compositionally biased region" description="Polar residues" evidence="11">
    <location>
        <begin position="118"/>
        <end position="127"/>
    </location>
</feature>
<proteinExistence type="inferred from homology"/>
<dbReference type="Pfam" id="PF01532">
    <property type="entry name" value="Glyco_hydro_47"/>
    <property type="match status" value="1"/>
</dbReference>
<feature type="disulfide bond" evidence="9">
    <location>
        <begin position="560"/>
        <end position="603"/>
    </location>
</feature>
<dbReference type="Proteomes" id="UP000008066">
    <property type="component" value="Unassembled WGS sequence"/>
</dbReference>
<evidence type="ECO:0000256" key="2">
    <source>
        <dbReference type="ARBA" id="ARBA00007658"/>
    </source>
</evidence>
<keyword evidence="3" id="KW-0813">Transport</keyword>
<dbReference type="GO" id="GO:0015171">
    <property type="term" value="F:amino acid transmembrane transporter activity"/>
    <property type="evidence" value="ECO:0007669"/>
    <property type="project" value="TreeGrafter"/>
</dbReference>
<dbReference type="FunFam" id="1.20.1740.10:FF:000017">
    <property type="entry name" value="Amino acid permease"/>
    <property type="match status" value="1"/>
</dbReference>
<evidence type="ECO:0000256" key="11">
    <source>
        <dbReference type="SAM" id="MobiDB-lite"/>
    </source>
</evidence>
<evidence type="ECO:0000256" key="7">
    <source>
        <dbReference type="ARBA" id="ARBA00023136"/>
    </source>
</evidence>
<evidence type="ECO:0000256" key="5">
    <source>
        <dbReference type="ARBA" id="ARBA00022970"/>
    </source>
</evidence>
<feature type="region of interest" description="Disordered" evidence="11">
    <location>
        <begin position="816"/>
        <end position="853"/>
    </location>
</feature>
<feature type="transmembrane region" description="Helical" evidence="12">
    <location>
        <begin position="1301"/>
        <end position="1318"/>
    </location>
</feature>
<comment type="subcellular location">
    <subcellularLocation>
        <location evidence="1">Membrane</location>
        <topology evidence="1">Multi-pass membrane protein</topology>
    </subcellularLocation>
</comment>
<feature type="transmembrane region" description="Helical" evidence="12">
    <location>
        <begin position="1373"/>
        <end position="1395"/>
    </location>
</feature>
<dbReference type="InterPro" id="IPR004840">
    <property type="entry name" value="Amino_acid_permease_CS"/>
</dbReference>
<feature type="transmembrane region" description="Helical" evidence="12">
    <location>
        <begin position="999"/>
        <end position="1029"/>
    </location>
</feature>
<feature type="region of interest" description="Disordered" evidence="11">
    <location>
        <begin position="71"/>
        <end position="127"/>
    </location>
</feature>
<evidence type="ECO:0000256" key="8">
    <source>
        <dbReference type="PIRSR" id="PIRSR601382-1"/>
    </source>
</evidence>
<dbReference type="GO" id="GO:0005975">
    <property type="term" value="P:carbohydrate metabolic process"/>
    <property type="evidence" value="ECO:0007669"/>
    <property type="project" value="InterPro"/>
</dbReference>
<dbReference type="GO" id="GO:0036503">
    <property type="term" value="P:ERAD pathway"/>
    <property type="evidence" value="ECO:0007669"/>
    <property type="project" value="UniProtKB-ARBA"/>
</dbReference>
<feature type="active site" description="Proton donor" evidence="8">
    <location>
        <position position="344"/>
    </location>
</feature>
<evidence type="ECO:0000256" key="12">
    <source>
        <dbReference type="SAM" id="Phobius"/>
    </source>
</evidence>
<dbReference type="RefSeq" id="XP_006695741.1">
    <property type="nucleotide sequence ID" value="XM_006695678.1"/>
</dbReference>
<feature type="transmembrane region" description="Helical" evidence="12">
    <location>
        <begin position="1078"/>
        <end position="1100"/>
    </location>
</feature>
<name>G0SBM0_CHATD</name>
<dbReference type="STRING" id="759272.G0SBM0"/>
<feature type="transmembrane region" description="Helical" evidence="12">
    <location>
        <begin position="1106"/>
        <end position="1126"/>
    </location>
</feature>
<dbReference type="InterPro" id="IPR050524">
    <property type="entry name" value="APC_YAT"/>
</dbReference>
<feature type="compositionally biased region" description="Polar residues" evidence="11">
    <location>
        <begin position="102"/>
        <end position="111"/>
    </location>
</feature>
<dbReference type="Gene3D" id="1.20.1740.10">
    <property type="entry name" value="Amino acid/polyamine transporter I"/>
    <property type="match status" value="1"/>
</dbReference>
<dbReference type="InterPro" id="IPR001382">
    <property type="entry name" value="Glyco_hydro_47"/>
</dbReference>
<dbReference type="InterPro" id="IPR012341">
    <property type="entry name" value="6hp_glycosidase-like_sf"/>
</dbReference>
<keyword evidence="15" id="KW-1185">Reference proteome</keyword>
<feature type="transmembrane region" description="Helical" evidence="12">
    <location>
        <begin position="969"/>
        <end position="987"/>
    </location>
</feature>
<feature type="compositionally biased region" description="Polar residues" evidence="11">
    <location>
        <begin position="816"/>
        <end position="827"/>
    </location>
</feature>
<dbReference type="InterPro" id="IPR004841">
    <property type="entry name" value="AA-permease/SLC12A_dom"/>
</dbReference>
<comment type="similarity">
    <text evidence="2 10">Belongs to the glycosyl hydrolase 47 family.</text>
</comment>
<feature type="transmembrane region" description="Helical" evidence="12">
    <location>
        <begin position="1049"/>
        <end position="1071"/>
    </location>
</feature>
<protein>
    <recommendedName>
        <fullName evidence="10">alpha-1,2-Mannosidase</fullName>
        <ecNumber evidence="10">3.2.1.-</ecNumber>
    </recommendedName>
</protein>
<evidence type="ECO:0000313" key="15">
    <source>
        <dbReference type="Proteomes" id="UP000008066"/>
    </source>
</evidence>
<keyword evidence="5" id="KW-0029">Amino-acid transport</keyword>
<dbReference type="KEGG" id="cthr:CTHT_0054060"/>
<organism evidence="15">
    <name type="scientific">Chaetomium thermophilum (strain DSM 1495 / CBS 144.50 / IMI 039719)</name>
    <name type="common">Thermochaetoides thermophila</name>
    <dbReference type="NCBI Taxonomy" id="759272"/>
    <lineage>
        <taxon>Eukaryota</taxon>
        <taxon>Fungi</taxon>
        <taxon>Dikarya</taxon>
        <taxon>Ascomycota</taxon>
        <taxon>Pezizomycotina</taxon>
        <taxon>Sordariomycetes</taxon>
        <taxon>Sordariomycetidae</taxon>
        <taxon>Sordariales</taxon>
        <taxon>Chaetomiaceae</taxon>
        <taxon>Thermochaetoides</taxon>
    </lineage>
</organism>
<dbReference type="PRINTS" id="PR00747">
    <property type="entry name" value="GLYHDRLASE47"/>
</dbReference>
<dbReference type="HOGENOM" id="CLU_248137_0_0_1"/>
<evidence type="ECO:0000256" key="10">
    <source>
        <dbReference type="RuleBase" id="RU361193"/>
    </source>
</evidence>
<dbReference type="EMBL" id="GL988045">
    <property type="protein sequence ID" value="EGS18796.1"/>
    <property type="molecule type" value="Genomic_DNA"/>
</dbReference>
<accession>G0SBM0</accession>
<dbReference type="eggNOG" id="KOG1286">
    <property type="taxonomic scope" value="Eukaryota"/>
</dbReference>
<dbReference type="Pfam" id="PF00324">
    <property type="entry name" value="AA_permease"/>
    <property type="match status" value="1"/>
</dbReference>
<evidence type="ECO:0000256" key="3">
    <source>
        <dbReference type="ARBA" id="ARBA00022448"/>
    </source>
</evidence>
<evidence type="ECO:0000256" key="1">
    <source>
        <dbReference type="ARBA" id="ARBA00004141"/>
    </source>
</evidence>
<dbReference type="UniPathway" id="UPA00378"/>
<feature type="active site" description="Proton donor" evidence="8">
    <location>
        <position position="617"/>
    </location>
</feature>
<gene>
    <name evidence="14" type="ORF">CTHT_0054060</name>
</gene>
<evidence type="ECO:0000259" key="13">
    <source>
        <dbReference type="Pfam" id="PF00324"/>
    </source>
</evidence>
<reference evidence="14 15" key="1">
    <citation type="journal article" date="2011" name="Cell">
        <title>Insight into structure and assembly of the nuclear pore complex by utilizing the genome of a eukaryotic thermophile.</title>
        <authorList>
            <person name="Amlacher S."/>
            <person name="Sarges P."/>
            <person name="Flemming D."/>
            <person name="van Noort V."/>
            <person name="Kunze R."/>
            <person name="Devos D.P."/>
            <person name="Arumugam M."/>
            <person name="Bork P."/>
            <person name="Hurt E."/>
        </authorList>
    </citation>
    <scope>NUCLEOTIDE SEQUENCE [LARGE SCALE GENOMIC DNA]</scope>
    <source>
        <strain evidence="15">DSM 1495 / CBS 144.50 / IMI 039719</strain>
    </source>
</reference>
<keyword evidence="4 12" id="KW-0812">Transmembrane</keyword>
<feature type="transmembrane region" description="Helical" evidence="12">
    <location>
        <begin position="1445"/>
        <end position="1462"/>
    </location>
</feature>
<dbReference type="Gene3D" id="1.50.10.10">
    <property type="match status" value="1"/>
</dbReference>
<dbReference type="InterPro" id="IPR036026">
    <property type="entry name" value="Seven-hairpin_glycosidases"/>
</dbReference>
<keyword evidence="10" id="KW-0378">Hydrolase</keyword>